<dbReference type="CDD" id="cd02440">
    <property type="entry name" value="AdoMet_MTases"/>
    <property type="match status" value="1"/>
</dbReference>
<dbReference type="InterPro" id="IPR029063">
    <property type="entry name" value="SAM-dependent_MTases_sf"/>
</dbReference>
<dbReference type="PANTHER" id="PTHR13090">
    <property type="entry name" value="ARGININE-HYDROXYLASE NDUFAF5, MITOCHONDRIAL"/>
    <property type="match status" value="1"/>
</dbReference>
<dbReference type="GO" id="GO:0032259">
    <property type="term" value="P:methylation"/>
    <property type="evidence" value="ECO:0007669"/>
    <property type="project" value="UniProtKB-KW"/>
</dbReference>
<keyword evidence="1 4" id="KW-0489">Methyltransferase</keyword>
<feature type="domain" description="Methyltransferase type 11" evidence="3">
    <location>
        <begin position="89"/>
        <end position="136"/>
    </location>
</feature>
<proteinExistence type="predicted"/>
<dbReference type="PANTHER" id="PTHR13090:SF1">
    <property type="entry name" value="ARGININE-HYDROXYLASE NDUFAF5, MITOCHONDRIAL"/>
    <property type="match status" value="1"/>
</dbReference>
<accession>A0ABV7VCR4</accession>
<dbReference type="RefSeq" id="WP_379721390.1">
    <property type="nucleotide sequence ID" value="NZ_JBHRYJ010000001.1"/>
</dbReference>
<name>A0ABV7VCR4_9PROT</name>
<dbReference type="Gene3D" id="3.40.50.150">
    <property type="entry name" value="Vaccinia Virus protein VP39"/>
    <property type="match status" value="1"/>
</dbReference>
<reference evidence="5" key="1">
    <citation type="journal article" date="2019" name="Int. J. Syst. Evol. Microbiol.">
        <title>The Global Catalogue of Microorganisms (GCM) 10K type strain sequencing project: providing services to taxonomists for standard genome sequencing and annotation.</title>
        <authorList>
            <consortium name="The Broad Institute Genomics Platform"/>
            <consortium name="The Broad Institute Genome Sequencing Center for Infectious Disease"/>
            <person name="Wu L."/>
            <person name="Ma J."/>
        </authorList>
    </citation>
    <scope>NUCLEOTIDE SEQUENCE [LARGE SCALE GENOMIC DNA]</scope>
    <source>
        <strain evidence="5">KCTC 42182</strain>
    </source>
</reference>
<evidence type="ECO:0000256" key="2">
    <source>
        <dbReference type="ARBA" id="ARBA00022679"/>
    </source>
</evidence>
<dbReference type="InterPro" id="IPR050602">
    <property type="entry name" value="Malonyl-ACP_OMT"/>
</dbReference>
<evidence type="ECO:0000313" key="5">
    <source>
        <dbReference type="Proteomes" id="UP001595711"/>
    </source>
</evidence>
<evidence type="ECO:0000256" key="1">
    <source>
        <dbReference type="ARBA" id="ARBA00022603"/>
    </source>
</evidence>
<evidence type="ECO:0000259" key="3">
    <source>
        <dbReference type="Pfam" id="PF08241"/>
    </source>
</evidence>
<dbReference type="Pfam" id="PF08241">
    <property type="entry name" value="Methyltransf_11"/>
    <property type="match status" value="1"/>
</dbReference>
<dbReference type="GO" id="GO:0008168">
    <property type="term" value="F:methyltransferase activity"/>
    <property type="evidence" value="ECO:0007669"/>
    <property type="project" value="UniProtKB-KW"/>
</dbReference>
<organism evidence="4 5">
    <name type="scientific">Ferrovibrio xuzhouensis</name>
    <dbReference type="NCBI Taxonomy" id="1576914"/>
    <lineage>
        <taxon>Bacteria</taxon>
        <taxon>Pseudomonadati</taxon>
        <taxon>Pseudomonadota</taxon>
        <taxon>Alphaproteobacteria</taxon>
        <taxon>Rhodospirillales</taxon>
        <taxon>Rhodospirillaceae</taxon>
        <taxon>Ferrovibrio</taxon>
    </lineage>
</organism>
<sequence length="300" mass="32623">MTDTMLVFDRAAKRRQRRRAAAMPGDHDFLRDAVAERLLDRLDDIKRSFPTALVQGCDSAWLRPRLGARGGIETLVSLDAVSSAAPLHVVGDEEFLPFAAGRFDLVIALLNLHWVNDLPGALIQIRRALKPDGLFLGALLGGATLNELRQAWLAAEAEIEGGASPRISPMADTLDGAGLLQRAGFALPVADSETITVTYGDPFRLMQDLRGMGETNAAIGRRRGFTRRATLLRMAELYRQQQAGPDGRIPASFEVITLTGWSPHESQQKPLRPGAAKQRLAAALDTVEFPAGDKAGPHRH</sequence>
<keyword evidence="5" id="KW-1185">Reference proteome</keyword>
<dbReference type="Proteomes" id="UP001595711">
    <property type="component" value="Unassembled WGS sequence"/>
</dbReference>
<dbReference type="EMBL" id="JBHRYJ010000001">
    <property type="protein sequence ID" value="MFC3674431.1"/>
    <property type="molecule type" value="Genomic_DNA"/>
</dbReference>
<evidence type="ECO:0000313" key="4">
    <source>
        <dbReference type="EMBL" id="MFC3674431.1"/>
    </source>
</evidence>
<keyword evidence="2" id="KW-0808">Transferase</keyword>
<dbReference type="InterPro" id="IPR013216">
    <property type="entry name" value="Methyltransf_11"/>
</dbReference>
<gene>
    <name evidence="4" type="ORF">ACFOOQ_02685</name>
</gene>
<dbReference type="SUPFAM" id="SSF53335">
    <property type="entry name" value="S-adenosyl-L-methionine-dependent methyltransferases"/>
    <property type="match status" value="1"/>
</dbReference>
<protein>
    <submittedName>
        <fullName evidence="4">Methyltransferase domain-containing protein</fullName>
    </submittedName>
</protein>
<comment type="caution">
    <text evidence="4">The sequence shown here is derived from an EMBL/GenBank/DDBJ whole genome shotgun (WGS) entry which is preliminary data.</text>
</comment>